<gene>
    <name evidence="2" type="ORF">UV61_C0002G0060</name>
</gene>
<dbReference type="STRING" id="1618446.UV61_C0002G0060"/>
<proteinExistence type="predicted"/>
<sequence length="103" mass="11069">MNKLIAAYILGILSFVLALTGVFSLLLSIPGLLLSIAALKMPEKKIAIPLGYEGFLGKKRLSARPFVTSRYLAYIAVVLNGFSIAVSLFATFSILALFTAGMR</sequence>
<comment type="caution">
    <text evidence="2">The sequence shown here is derived from an EMBL/GenBank/DDBJ whole genome shotgun (WGS) entry which is preliminary data.</text>
</comment>
<reference evidence="2 3" key="1">
    <citation type="journal article" date="2015" name="Nature">
        <title>rRNA introns, odd ribosomes, and small enigmatic genomes across a large radiation of phyla.</title>
        <authorList>
            <person name="Brown C.T."/>
            <person name="Hug L.A."/>
            <person name="Thomas B.C."/>
            <person name="Sharon I."/>
            <person name="Castelle C.J."/>
            <person name="Singh A."/>
            <person name="Wilkins M.J."/>
            <person name="Williams K.H."/>
            <person name="Banfield J.F."/>
        </authorList>
    </citation>
    <scope>NUCLEOTIDE SEQUENCE [LARGE SCALE GENOMIC DNA]</scope>
</reference>
<dbReference type="AlphaFoldDB" id="A0A0G1CP59"/>
<feature type="transmembrane region" description="Helical" evidence="1">
    <location>
        <begin position="71"/>
        <end position="98"/>
    </location>
</feature>
<evidence type="ECO:0000256" key="1">
    <source>
        <dbReference type="SAM" id="Phobius"/>
    </source>
</evidence>
<dbReference type="Proteomes" id="UP000034050">
    <property type="component" value="Unassembled WGS sequence"/>
</dbReference>
<evidence type="ECO:0000313" key="3">
    <source>
        <dbReference type="Proteomes" id="UP000034050"/>
    </source>
</evidence>
<keyword evidence="1" id="KW-0812">Transmembrane</keyword>
<feature type="transmembrane region" description="Helical" evidence="1">
    <location>
        <begin position="6"/>
        <end position="39"/>
    </location>
</feature>
<dbReference type="EMBL" id="LCFD01000002">
    <property type="protein sequence ID" value="KKS87339.1"/>
    <property type="molecule type" value="Genomic_DNA"/>
</dbReference>
<organism evidence="2 3">
    <name type="scientific">Candidatus Gottesmanbacteria bacterium GW2011_GWB1_43_11</name>
    <dbReference type="NCBI Taxonomy" id="1618446"/>
    <lineage>
        <taxon>Bacteria</taxon>
        <taxon>Candidatus Gottesmaniibacteriota</taxon>
    </lineage>
</organism>
<keyword evidence="1" id="KW-0472">Membrane</keyword>
<accession>A0A0G1CP59</accession>
<keyword evidence="1" id="KW-1133">Transmembrane helix</keyword>
<evidence type="ECO:0000313" key="2">
    <source>
        <dbReference type="EMBL" id="KKS87339.1"/>
    </source>
</evidence>
<name>A0A0G1CP59_9BACT</name>
<protein>
    <submittedName>
        <fullName evidence="2">Uncharacterized protein</fullName>
    </submittedName>
</protein>